<evidence type="ECO:0000256" key="6">
    <source>
        <dbReference type="ARBA" id="ARBA00022989"/>
    </source>
</evidence>
<dbReference type="FunFam" id="3.40.50.300:FF:000287">
    <property type="entry name" value="Multidrug ABC transporter ATP-binding protein"/>
    <property type="match status" value="1"/>
</dbReference>
<dbReference type="SUPFAM" id="SSF52540">
    <property type="entry name" value="P-loop containing nucleoside triphosphate hydrolases"/>
    <property type="match status" value="1"/>
</dbReference>
<evidence type="ECO:0000256" key="1">
    <source>
        <dbReference type="ARBA" id="ARBA00004651"/>
    </source>
</evidence>
<protein>
    <submittedName>
        <fullName evidence="11">ATP-binding cassette subfamily B protein</fullName>
    </submittedName>
</protein>
<dbReference type="GO" id="GO:0005524">
    <property type="term" value="F:ATP binding"/>
    <property type="evidence" value="ECO:0007669"/>
    <property type="project" value="UniProtKB-KW"/>
</dbReference>
<comment type="caution">
    <text evidence="11">The sequence shown here is derived from an EMBL/GenBank/DDBJ whole genome shotgun (WGS) entry which is preliminary data.</text>
</comment>
<organism evidence="11 12">
    <name type="scientific">Alicyclobacillus sacchari</name>
    <dbReference type="NCBI Taxonomy" id="392010"/>
    <lineage>
        <taxon>Bacteria</taxon>
        <taxon>Bacillati</taxon>
        <taxon>Bacillota</taxon>
        <taxon>Bacilli</taxon>
        <taxon>Bacillales</taxon>
        <taxon>Alicyclobacillaceae</taxon>
        <taxon>Alicyclobacillus</taxon>
    </lineage>
</organism>
<dbReference type="CDD" id="cd18544">
    <property type="entry name" value="ABC_6TM_TmrA_like"/>
    <property type="match status" value="1"/>
</dbReference>
<dbReference type="SUPFAM" id="SSF90123">
    <property type="entry name" value="ABC transporter transmembrane region"/>
    <property type="match status" value="1"/>
</dbReference>
<evidence type="ECO:0000256" key="8">
    <source>
        <dbReference type="SAM" id="Phobius"/>
    </source>
</evidence>
<feature type="transmembrane region" description="Helical" evidence="8">
    <location>
        <begin position="29"/>
        <end position="49"/>
    </location>
</feature>
<keyword evidence="7 8" id="KW-0472">Membrane</keyword>
<dbReference type="GO" id="GO:0005886">
    <property type="term" value="C:plasma membrane"/>
    <property type="evidence" value="ECO:0007669"/>
    <property type="project" value="UniProtKB-SubCell"/>
</dbReference>
<dbReference type="InterPro" id="IPR003593">
    <property type="entry name" value="AAA+_ATPase"/>
</dbReference>
<evidence type="ECO:0000256" key="3">
    <source>
        <dbReference type="ARBA" id="ARBA00022692"/>
    </source>
</evidence>
<dbReference type="Pfam" id="PF00005">
    <property type="entry name" value="ABC_tran"/>
    <property type="match status" value="1"/>
</dbReference>
<evidence type="ECO:0000256" key="4">
    <source>
        <dbReference type="ARBA" id="ARBA00022741"/>
    </source>
</evidence>
<evidence type="ECO:0000259" key="10">
    <source>
        <dbReference type="PROSITE" id="PS50929"/>
    </source>
</evidence>
<dbReference type="InterPro" id="IPR003439">
    <property type="entry name" value="ABC_transporter-like_ATP-bd"/>
</dbReference>
<dbReference type="RefSeq" id="WP_134158170.1">
    <property type="nucleotide sequence ID" value="NZ_SORF01000001.1"/>
</dbReference>
<evidence type="ECO:0000259" key="9">
    <source>
        <dbReference type="PROSITE" id="PS50893"/>
    </source>
</evidence>
<dbReference type="CDD" id="cd03254">
    <property type="entry name" value="ABCC_Glucan_exporter_like"/>
    <property type="match status" value="1"/>
</dbReference>
<comment type="subcellular location">
    <subcellularLocation>
        <location evidence="1">Cell membrane</location>
        <topology evidence="1">Multi-pass membrane protein</topology>
    </subcellularLocation>
</comment>
<evidence type="ECO:0000256" key="7">
    <source>
        <dbReference type="ARBA" id="ARBA00023136"/>
    </source>
</evidence>
<dbReference type="InterPro" id="IPR036640">
    <property type="entry name" value="ABC1_TM_sf"/>
</dbReference>
<evidence type="ECO:0000256" key="2">
    <source>
        <dbReference type="ARBA" id="ARBA00022448"/>
    </source>
</evidence>
<keyword evidence="12" id="KW-1185">Reference proteome</keyword>
<evidence type="ECO:0000313" key="12">
    <source>
        <dbReference type="Proteomes" id="UP000294581"/>
    </source>
</evidence>
<dbReference type="InterPro" id="IPR011527">
    <property type="entry name" value="ABC1_TM_dom"/>
</dbReference>
<dbReference type="PROSITE" id="PS50929">
    <property type="entry name" value="ABC_TM1F"/>
    <property type="match status" value="1"/>
</dbReference>
<dbReference type="PANTHER" id="PTHR43394:SF1">
    <property type="entry name" value="ATP-BINDING CASSETTE SUB-FAMILY B MEMBER 10, MITOCHONDRIAL"/>
    <property type="match status" value="1"/>
</dbReference>
<dbReference type="GO" id="GO:0016887">
    <property type="term" value="F:ATP hydrolysis activity"/>
    <property type="evidence" value="ECO:0007669"/>
    <property type="project" value="InterPro"/>
</dbReference>
<accession>A0A4R8LU78</accession>
<dbReference type="Proteomes" id="UP000294581">
    <property type="component" value="Unassembled WGS sequence"/>
</dbReference>
<keyword evidence="6 8" id="KW-1133">Transmembrane helix</keyword>
<evidence type="ECO:0000313" key="11">
    <source>
        <dbReference type="EMBL" id="TDY51204.1"/>
    </source>
</evidence>
<keyword evidence="4" id="KW-0547">Nucleotide-binding</keyword>
<name>A0A4R8LU78_9BACL</name>
<dbReference type="SMART" id="SM00382">
    <property type="entry name" value="AAA"/>
    <property type="match status" value="1"/>
</dbReference>
<dbReference type="GO" id="GO:0015421">
    <property type="term" value="F:ABC-type oligopeptide transporter activity"/>
    <property type="evidence" value="ECO:0007669"/>
    <property type="project" value="TreeGrafter"/>
</dbReference>
<dbReference type="InterPro" id="IPR027417">
    <property type="entry name" value="P-loop_NTPase"/>
</dbReference>
<feature type="transmembrane region" description="Helical" evidence="8">
    <location>
        <begin position="69"/>
        <end position="92"/>
    </location>
</feature>
<dbReference type="Gene3D" id="1.20.1560.10">
    <property type="entry name" value="ABC transporter type 1, transmembrane domain"/>
    <property type="match status" value="1"/>
</dbReference>
<feature type="domain" description="ABC transmembrane type-1" evidence="10">
    <location>
        <begin position="34"/>
        <end position="318"/>
    </location>
</feature>
<keyword evidence="2" id="KW-0813">Transport</keyword>
<evidence type="ECO:0000256" key="5">
    <source>
        <dbReference type="ARBA" id="ARBA00022840"/>
    </source>
</evidence>
<dbReference type="Pfam" id="PF00664">
    <property type="entry name" value="ABC_membrane"/>
    <property type="match status" value="1"/>
</dbReference>
<proteinExistence type="predicted"/>
<feature type="transmembrane region" description="Helical" evidence="8">
    <location>
        <begin position="175"/>
        <end position="195"/>
    </location>
</feature>
<dbReference type="Gene3D" id="3.40.50.300">
    <property type="entry name" value="P-loop containing nucleotide triphosphate hydrolases"/>
    <property type="match status" value="1"/>
</dbReference>
<dbReference type="InterPro" id="IPR039421">
    <property type="entry name" value="Type_1_exporter"/>
</dbReference>
<feature type="domain" description="ABC transporter" evidence="9">
    <location>
        <begin position="354"/>
        <end position="588"/>
    </location>
</feature>
<keyword evidence="5 11" id="KW-0067">ATP-binding</keyword>
<sequence length="597" mass="66627">MNERANQLTPKQKPGIASLRRLLPFARPFLWQFVLVIALVIVFNASSVLQPYLVKIAIDSDIASAHPNGHALLVIALVYIGVVIAGVAANYFQVTLLQRAGQSVIQNIRLSLFEHIERQAMRFFDSRAIGTLVTNVSSDTETVSQFFTNFFLSLIRDGLSILMILFAMFRLNARIACYSMVLIPIIFAVAIAFRGRLRRRYQQTRSLLSAMIAFLAENLAGMRITQMFHQEARQRRALQELDERHRDANVREYTTSVWFNRTFELLGNVAVSAVAFVGGEAVLHRAIAFGTLYAFIRYIQQFFQPINAMTQQWNTLQSAMVAADRIGQVLRIEPEIVDAEHPVRIDPKQVVGRIEFRDVTFGYQPERPVLRDISFVVEPGQLIGVVGPTGAGKSSLMSLLTRFYEPQAGTIEIDGVPIAAMRQRDVHAMVGIVQQDVSLFTGTVRDNIRLFRPEISDEEVERAARAVGADSVIARLPEGYDTFLYGKGANLSMGERQLISFARIVALNPRILILDEATASLDSQTERLVQRGLGAVTEGRTTLVIAHRLSTIRHADAILVLEHGRIVEMGTHEALLRQAGLYARLHAQSGIESSFSV</sequence>
<keyword evidence="3 8" id="KW-0812">Transmembrane</keyword>
<gene>
    <name evidence="11" type="ORF">C7445_101204</name>
</gene>
<dbReference type="AlphaFoldDB" id="A0A4R8LU78"/>
<dbReference type="PROSITE" id="PS50893">
    <property type="entry name" value="ABC_TRANSPORTER_2"/>
    <property type="match status" value="1"/>
</dbReference>
<dbReference type="EMBL" id="SORF01000001">
    <property type="protein sequence ID" value="TDY51204.1"/>
    <property type="molecule type" value="Genomic_DNA"/>
</dbReference>
<reference evidence="11 12" key="1">
    <citation type="submission" date="2019-03" db="EMBL/GenBank/DDBJ databases">
        <title>Genomic Encyclopedia of Type Strains, Phase IV (KMG-IV): sequencing the most valuable type-strain genomes for metagenomic binning, comparative biology and taxonomic classification.</title>
        <authorList>
            <person name="Goeker M."/>
        </authorList>
    </citation>
    <scope>NUCLEOTIDE SEQUENCE [LARGE SCALE GENOMIC DNA]</scope>
    <source>
        <strain evidence="11 12">DSM 17974</strain>
    </source>
</reference>
<dbReference type="PANTHER" id="PTHR43394">
    <property type="entry name" value="ATP-DEPENDENT PERMEASE MDL1, MITOCHONDRIAL"/>
    <property type="match status" value="1"/>
</dbReference>
<dbReference type="OrthoDB" id="1240423at2"/>